<dbReference type="AlphaFoldDB" id="A0A1H0X348"/>
<accession>A0A1H0X348</accession>
<evidence type="ECO:0000256" key="1">
    <source>
        <dbReference type="SAM" id="Coils"/>
    </source>
</evidence>
<dbReference type="Proteomes" id="UP000199159">
    <property type="component" value="Unassembled WGS sequence"/>
</dbReference>
<dbReference type="PROSITE" id="PS51257">
    <property type="entry name" value="PROKAR_LIPOPROTEIN"/>
    <property type="match status" value="1"/>
</dbReference>
<sequence>MKEMRIKRVRLITQSFLGIICSVMLIGCTNNVVPKEMKSSAEEVESNTNEEKQIISEYKSEIESLQVQAESLNEKNQYLVTVIKQVTEDYSDEEMLDFSHSQVRYDLKINGESIPQDGQVTIPAGKIEILLGEQNLGYDFVPAEWIEKGKLSGNYIDHIVNFDTTSWTETGLDGTVNSAQGYFKTNAAAGDQFSFSITDELKSRLKLDTNLIQIKVN</sequence>
<gene>
    <name evidence="2" type="ORF">SAMN05216565_12821</name>
</gene>
<dbReference type="RefSeq" id="WP_090859974.1">
    <property type="nucleotide sequence ID" value="NZ_FNJU01000028.1"/>
</dbReference>
<organism evidence="2 3">
    <name type="scientific">Litchfieldia salsa</name>
    <dbReference type="NCBI Taxonomy" id="930152"/>
    <lineage>
        <taxon>Bacteria</taxon>
        <taxon>Bacillati</taxon>
        <taxon>Bacillota</taxon>
        <taxon>Bacilli</taxon>
        <taxon>Bacillales</taxon>
        <taxon>Bacillaceae</taxon>
        <taxon>Litchfieldia</taxon>
    </lineage>
</organism>
<dbReference type="OrthoDB" id="2455481at2"/>
<keyword evidence="3" id="KW-1185">Reference proteome</keyword>
<protein>
    <recommendedName>
        <fullName evidence="4">Lipoprotein</fullName>
    </recommendedName>
</protein>
<name>A0A1H0X348_9BACI</name>
<evidence type="ECO:0008006" key="4">
    <source>
        <dbReference type="Google" id="ProtNLM"/>
    </source>
</evidence>
<proteinExistence type="predicted"/>
<evidence type="ECO:0000313" key="2">
    <source>
        <dbReference type="EMBL" id="SDP97383.1"/>
    </source>
</evidence>
<evidence type="ECO:0000313" key="3">
    <source>
        <dbReference type="Proteomes" id="UP000199159"/>
    </source>
</evidence>
<reference evidence="3" key="1">
    <citation type="submission" date="2016-10" db="EMBL/GenBank/DDBJ databases">
        <authorList>
            <person name="Varghese N."/>
            <person name="Submissions S."/>
        </authorList>
    </citation>
    <scope>NUCLEOTIDE SEQUENCE [LARGE SCALE GENOMIC DNA]</scope>
    <source>
        <strain evidence="3">IBRC-M10078</strain>
    </source>
</reference>
<dbReference type="EMBL" id="FNJU01000028">
    <property type="protein sequence ID" value="SDP97383.1"/>
    <property type="molecule type" value="Genomic_DNA"/>
</dbReference>
<keyword evidence="1" id="KW-0175">Coiled coil</keyword>
<feature type="coiled-coil region" evidence="1">
    <location>
        <begin position="41"/>
        <end position="75"/>
    </location>
</feature>